<name>A0A9P6ERN0_9AGAR</name>
<feature type="chain" id="PRO_5040432385" description="Metallopeptidase" evidence="2">
    <location>
        <begin position="22"/>
        <end position="258"/>
    </location>
</feature>
<dbReference type="OrthoDB" id="3067737at2759"/>
<gene>
    <name evidence="3" type="ORF">CPB83DRAFT_902119</name>
</gene>
<dbReference type="EMBL" id="MU157826">
    <property type="protein sequence ID" value="KAF9534150.1"/>
    <property type="molecule type" value="Genomic_DNA"/>
</dbReference>
<comment type="caution">
    <text evidence="3">The sequence shown here is derived from an EMBL/GenBank/DDBJ whole genome shotgun (WGS) entry which is preliminary data.</text>
</comment>
<evidence type="ECO:0000313" key="4">
    <source>
        <dbReference type="Proteomes" id="UP000807306"/>
    </source>
</evidence>
<keyword evidence="4" id="KW-1185">Reference proteome</keyword>
<dbReference type="Proteomes" id="UP000807306">
    <property type="component" value="Unassembled WGS sequence"/>
</dbReference>
<evidence type="ECO:0000256" key="1">
    <source>
        <dbReference type="SAM" id="MobiDB-lite"/>
    </source>
</evidence>
<evidence type="ECO:0008006" key="5">
    <source>
        <dbReference type="Google" id="ProtNLM"/>
    </source>
</evidence>
<dbReference type="AlphaFoldDB" id="A0A9P6ERN0"/>
<dbReference type="InterPro" id="IPR024079">
    <property type="entry name" value="MetalloPept_cat_dom_sf"/>
</dbReference>
<evidence type="ECO:0000256" key="2">
    <source>
        <dbReference type="SAM" id="SignalP"/>
    </source>
</evidence>
<reference evidence="3" key="1">
    <citation type="submission" date="2020-11" db="EMBL/GenBank/DDBJ databases">
        <authorList>
            <consortium name="DOE Joint Genome Institute"/>
            <person name="Ahrendt S."/>
            <person name="Riley R."/>
            <person name="Andreopoulos W."/>
            <person name="Labutti K."/>
            <person name="Pangilinan J."/>
            <person name="Ruiz-Duenas F.J."/>
            <person name="Barrasa J.M."/>
            <person name="Sanchez-Garcia M."/>
            <person name="Camarero S."/>
            <person name="Miyauchi S."/>
            <person name="Serrano A."/>
            <person name="Linde D."/>
            <person name="Babiker R."/>
            <person name="Drula E."/>
            <person name="Ayuso-Fernandez I."/>
            <person name="Pacheco R."/>
            <person name="Padilla G."/>
            <person name="Ferreira P."/>
            <person name="Barriuso J."/>
            <person name="Kellner H."/>
            <person name="Castanera R."/>
            <person name="Alfaro M."/>
            <person name="Ramirez L."/>
            <person name="Pisabarro A.G."/>
            <person name="Kuo A."/>
            <person name="Tritt A."/>
            <person name="Lipzen A."/>
            <person name="He G."/>
            <person name="Yan M."/>
            <person name="Ng V."/>
            <person name="Cullen D."/>
            <person name="Martin F."/>
            <person name="Rosso M.-N."/>
            <person name="Henrissat B."/>
            <person name="Hibbett D."/>
            <person name="Martinez A.T."/>
            <person name="Grigoriev I.V."/>
        </authorList>
    </citation>
    <scope>NUCLEOTIDE SEQUENCE</scope>
    <source>
        <strain evidence="3">CBS 506.95</strain>
    </source>
</reference>
<evidence type="ECO:0000313" key="3">
    <source>
        <dbReference type="EMBL" id="KAF9534150.1"/>
    </source>
</evidence>
<proteinExistence type="predicted"/>
<dbReference type="GO" id="GO:0008237">
    <property type="term" value="F:metallopeptidase activity"/>
    <property type="evidence" value="ECO:0007669"/>
    <property type="project" value="InterPro"/>
</dbReference>
<feature type="compositionally biased region" description="Low complexity" evidence="1">
    <location>
        <begin position="238"/>
        <end position="251"/>
    </location>
</feature>
<protein>
    <recommendedName>
        <fullName evidence="5">Metallopeptidase</fullName>
    </recommendedName>
</protein>
<keyword evidence="2" id="KW-0732">Signal</keyword>
<dbReference type="Gene3D" id="3.40.390.10">
    <property type="entry name" value="Collagenase (Catalytic Domain)"/>
    <property type="match status" value="1"/>
</dbReference>
<accession>A0A9P6ERN0</accession>
<organism evidence="3 4">
    <name type="scientific">Crepidotus variabilis</name>
    <dbReference type="NCBI Taxonomy" id="179855"/>
    <lineage>
        <taxon>Eukaryota</taxon>
        <taxon>Fungi</taxon>
        <taxon>Dikarya</taxon>
        <taxon>Basidiomycota</taxon>
        <taxon>Agaricomycotina</taxon>
        <taxon>Agaricomycetes</taxon>
        <taxon>Agaricomycetidae</taxon>
        <taxon>Agaricales</taxon>
        <taxon>Agaricineae</taxon>
        <taxon>Crepidotaceae</taxon>
        <taxon>Crepidotus</taxon>
    </lineage>
</organism>
<feature type="region of interest" description="Disordered" evidence="1">
    <location>
        <begin position="238"/>
        <end position="258"/>
    </location>
</feature>
<sequence>MKFISFALPLACFTATMNVLAAPLPLDVHLIHPSMIVKSDREFITAAATRATEILSHVSQVIKNKDKNILPIILGAEDWEKSKYLAQLAQNVHTLAAGVIPIFYSGEKPASVPGDLPRTIAAWDTQQRQLMIFEPFYEGHDVQTAAFNLIHEASHALLQTADHFSKDGRFTPIRHIPIGSEGNNNYCGYVHEQFRPLRQLGGAKVMLQNADTYLLLSHLAVNGLVDYKTSPMKNWSITGSGATASASSSSRRGWKPGS</sequence>
<feature type="signal peptide" evidence="2">
    <location>
        <begin position="1"/>
        <end position="21"/>
    </location>
</feature>